<evidence type="ECO:0000256" key="1">
    <source>
        <dbReference type="SAM" id="SignalP"/>
    </source>
</evidence>
<protein>
    <submittedName>
        <fullName evidence="2">Uncharacterized protein</fullName>
    </submittedName>
</protein>
<dbReference type="Proteomes" id="UP001163846">
    <property type="component" value="Unassembled WGS sequence"/>
</dbReference>
<organism evidence="2 3">
    <name type="scientific">Lentinula raphanica</name>
    <dbReference type="NCBI Taxonomy" id="153919"/>
    <lineage>
        <taxon>Eukaryota</taxon>
        <taxon>Fungi</taxon>
        <taxon>Dikarya</taxon>
        <taxon>Basidiomycota</taxon>
        <taxon>Agaricomycotina</taxon>
        <taxon>Agaricomycetes</taxon>
        <taxon>Agaricomycetidae</taxon>
        <taxon>Agaricales</taxon>
        <taxon>Marasmiineae</taxon>
        <taxon>Omphalotaceae</taxon>
        <taxon>Lentinula</taxon>
    </lineage>
</organism>
<reference evidence="2" key="1">
    <citation type="submission" date="2022-08" db="EMBL/GenBank/DDBJ databases">
        <authorList>
            <consortium name="DOE Joint Genome Institute"/>
            <person name="Min B."/>
            <person name="Riley R."/>
            <person name="Sierra-Patev S."/>
            <person name="Naranjo-Ortiz M."/>
            <person name="Looney B."/>
            <person name="Konkel Z."/>
            <person name="Slot J.C."/>
            <person name="Sakamoto Y."/>
            <person name="Steenwyk J.L."/>
            <person name="Rokas A."/>
            <person name="Carro J."/>
            <person name="Camarero S."/>
            <person name="Ferreira P."/>
            <person name="Molpeceres G."/>
            <person name="Ruiz-Duenas F.J."/>
            <person name="Serrano A."/>
            <person name="Henrissat B."/>
            <person name="Drula E."/>
            <person name="Hughes K.W."/>
            <person name="Mata J.L."/>
            <person name="Ishikawa N.K."/>
            <person name="Vargas-Isla R."/>
            <person name="Ushijima S."/>
            <person name="Smith C.A."/>
            <person name="Ahrendt S."/>
            <person name="Andreopoulos W."/>
            <person name="He G."/>
            <person name="Labutti K."/>
            <person name="Lipzen A."/>
            <person name="Ng V."/>
            <person name="Sandor L."/>
            <person name="Barry K."/>
            <person name="Martinez A.T."/>
            <person name="Xiao Y."/>
            <person name="Gibbons J.G."/>
            <person name="Terashima K."/>
            <person name="Hibbett D.S."/>
            <person name="Grigoriev I.V."/>
        </authorList>
    </citation>
    <scope>NUCLEOTIDE SEQUENCE</scope>
    <source>
        <strain evidence="2">TFB9207</strain>
    </source>
</reference>
<evidence type="ECO:0000313" key="2">
    <source>
        <dbReference type="EMBL" id="KAJ3840489.1"/>
    </source>
</evidence>
<dbReference type="EMBL" id="MU806077">
    <property type="protein sequence ID" value="KAJ3840489.1"/>
    <property type="molecule type" value="Genomic_DNA"/>
</dbReference>
<gene>
    <name evidence="2" type="ORF">F5878DRAFT_613040</name>
</gene>
<keyword evidence="3" id="KW-1185">Reference proteome</keyword>
<name>A0AA38PCP5_9AGAR</name>
<evidence type="ECO:0000313" key="3">
    <source>
        <dbReference type="Proteomes" id="UP001163846"/>
    </source>
</evidence>
<proteinExistence type="predicted"/>
<keyword evidence="1" id="KW-0732">Signal</keyword>
<comment type="caution">
    <text evidence="2">The sequence shown here is derived from an EMBL/GenBank/DDBJ whole genome shotgun (WGS) entry which is preliminary data.</text>
</comment>
<dbReference type="AlphaFoldDB" id="A0AA38PCP5"/>
<feature type="chain" id="PRO_5041418839" evidence="1">
    <location>
        <begin position="27"/>
        <end position="69"/>
    </location>
</feature>
<sequence>MLFKVAISTTVLVTALLHTFVGTVAAIPSEPLIIYCKGPGDVTSVLAVTFVATTQVLGPVKMVNLIVLS</sequence>
<feature type="signal peptide" evidence="1">
    <location>
        <begin position="1"/>
        <end position="26"/>
    </location>
</feature>
<feature type="non-terminal residue" evidence="2">
    <location>
        <position position="1"/>
    </location>
</feature>
<accession>A0AA38PCP5</accession>